<dbReference type="Proteomes" id="UP000828941">
    <property type="component" value="Chromosome 3"/>
</dbReference>
<reference evidence="1 2" key="1">
    <citation type="journal article" date="2022" name="DNA Res.">
        <title>Chromosomal-level genome assembly of the orchid tree Bauhinia variegata (Leguminosae; Cercidoideae) supports the allotetraploid origin hypothesis of Bauhinia.</title>
        <authorList>
            <person name="Zhong Y."/>
            <person name="Chen Y."/>
            <person name="Zheng D."/>
            <person name="Pang J."/>
            <person name="Liu Y."/>
            <person name="Luo S."/>
            <person name="Meng S."/>
            <person name="Qian L."/>
            <person name="Wei D."/>
            <person name="Dai S."/>
            <person name="Zhou R."/>
        </authorList>
    </citation>
    <scope>NUCLEOTIDE SEQUENCE [LARGE SCALE GENOMIC DNA]</scope>
    <source>
        <strain evidence="1">BV-YZ2020</strain>
    </source>
</reference>
<comment type="caution">
    <text evidence="1">The sequence shown here is derived from an EMBL/GenBank/DDBJ whole genome shotgun (WGS) entry which is preliminary data.</text>
</comment>
<proteinExistence type="predicted"/>
<sequence length="104" mass="11913">MGKATLFAAAMFLFMTLVSLSEGELDAHFYDLTCPQLETIVSETVRNASIHDPKVPARILRMFFHDCFIRVCFPSLSHKILYGCASKSRLINESRKHNEMQKIF</sequence>
<protein>
    <submittedName>
        <fullName evidence="1">Uncharacterized protein</fullName>
    </submittedName>
</protein>
<accession>A0ACB9PSZ9</accession>
<name>A0ACB9PSZ9_BAUVA</name>
<gene>
    <name evidence="1" type="ORF">L6164_006135</name>
</gene>
<organism evidence="1 2">
    <name type="scientific">Bauhinia variegata</name>
    <name type="common">Purple orchid tree</name>
    <name type="synonym">Phanera variegata</name>
    <dbReference type="NCBI Taxonomy" id="167791"/>
    <lineage>
        <taxon>Eukaryota</taxon>
        <taxon>Viridiplantae</taxon>
        <taxon>Streptophyta</taxon>
        <taxon>Embryophyta</taxon>
        <taxon>Tracheophyta</taxon>
        <taxon>Spermatophyta</taxon>
        <taxon>Magnoliopsida</taxon>
        <taxon>eudicotyledons</taxon>
        <taxon>Gunneridae</taxon>
        <taxon>Pentapetalae</taxon>
        <taxon>rosids</taxon>
        <taxon>fabids</taxon>
        <taxon>Fabales</taxon>
        <taxon>Fabaceae</taxon>
        <taxon>Cercidoideae</taxon>
        <taxon>Cercideae</taxon>
        <taxon>Bauhiniinae</taxon>
        <taxon>Bauhinia</taxon>
    </lineage>
</organism>
<keyword evidence="2" id="KW-1185">Reference proteome</keyword>
<evidence type="ECO:0000313" key="1">
    <source>
        <dbReference type="EMBL" id="KAI4351823.1"/>
    </source>
</evidence>
<dbReference type="EMBL" id="CM039428">
    <property type="protein sequence ID" value="KAI4351823.1"/>
    <property type="molecule type" value="Genomic_DNA"/>
</dbReference>
<evidence type="ECO:0000313" key="2">
    <source>
        <dbReference type="Proteomes" id="UP000828941"/>
    </source>
</evidence>